<feature type="region of interest" description="Disordered" evidence="4">
    <location>
        <begin position="205"/>
        <end position="228"/>
    </location>
</feature>
<feature type="region of interest" description="Disordered" evidence="4">
    <location>
        <begin position="1"/>
        <end position="44"/>
    </location>
</feature>
<dbReference type="Pfam" id="PF00505">
    <property type="entry name" value="HMG_box"/>
    <property type="match status" value="1"/>
</dbReference>
<dbReference type="OrthoDB" id="6247875at2759"/>
<evidence type="ECO:0000313" key="6">
    <source>
        <dbReference type="EMBL" id="KIY62800.1"/>
    </source>
</evidence>
<dbReference type="CDD" id="cd01389">
    <property type="entry name" value="HMG-box_ROX1-like"/>
    <property type="match status" value="1"/>
</dbReference>
<keyword evidence="1 3" id="KW-0238">DNA-binding</keyword>
<evidence type="ECO:0000256" key="1">
    <source>
        <dbReference type="ARBA" id="ARBA00023125"/>
    </source>
</evidence>
<keyword evidence="3" id="KW-0539">Nucleus</keyword>
<dbReference type="Proteomes" id="UP000054007">
    <property type="component" value="Unassembled WGS sequence"/>
</dbReference>
<dbReference type="SUPFAM" id="SSF47095">
    <property type="entry name" value="HMG-box"/>
    <property type="match status" value="1"/>
</dbReference>
<feature type="DNA-binding region" description="HMG box" evidence="3">
    <location>
        <begin position="40"/>
        <end position="109"/>
    </location>
</feature>
<sequence length="441" mass="49166">MAPVRSHETVVWTLPNSQAEKEAKAAKAPKQTRKKGPSHIPRPPNAFILFRSSFIRNQAISLDVETNHSTLSQIIGMTWKGLSAGDRSFWQDRAKVALEEHRRLYPKYAFRPTQTSPAAKAALAAAEAAIAEGEDVDLAIAAATAALPTKRKRAVEPKDKARSKKIAELLVEGIQGPELETIMREFDRTHAKKFMTRFDTPVTQDAYEHKPSTRKSAKPRKAKINAKATPGGVGQLVMSFDHFQVDEKAVEVAEQQMYYPESPDGSYYAASSPPYDPRSASVAPSSPYPSSPASPTYESSPIDGPTESYYSNDMFYNPELVDAGSGAIDPQQTYQQGPVYDQSTPAYASIVNQEYAQERYYEQQQQQAFERHRVYENQAFAPSDVPPPPSFDDFFANETNTFEFEFDGVTEPFMNEFMNFDMPNPLEQQSWTPATGAALVY</sequence>
<dbReference type="GO" id="GO:0000978">
    <property type="term" value="F:RNA polymerase II cis-regulatory region sequence-specific DNA binding"/>
    <property type="evidence" value="ECO:0007669"/>
    <property type="project" value="TreeGrafter"/>
</dbReference>
<feature type="domain" description="HMG box" evidence="5">
    <location>
        <begin position="40"/>
        <end position="109"/>
    </location>
</feature>
<evidence type="ECO:0000256" key="2">
    <source>
        <dbReference type="ARBA" id="ARBA00023163"/>
    </source>
</evidence>
<reference evidence="6 7" key="1">
    <citation type="journal article" date="2015" name="Fungal Genet. Biol.">
        <title>Evolution of novel wood decay mechanisms in Agaricales revealed by the genome sequences of Fistulina hepatica and Cylindrobasidium torrendii.</title>
        <authorList>
            <person name="Floudas D."/>
            <person name="Held B.W."/>
            <person name="Riley R."/>
            <person name="Nagy L.G."/>
            <person name="Koehler G."/>
            <person name="Ransdell A.S."/>
            <person name="Younus H."/>
            <person name="Chow J."/>
            <person name="Chiniquy J."/>
            <person name="Lipzen A."/>
            <person name="Tritt A."/>
            <person name="Sun H."/>
            <person name="Haridas S."/>
            <person name="LaButti K."/>
            <person name="Ohm R.A."/>
            <person name="Kues U."/>
            <person name="Blanchette R.A."/>
            <person name="Grigoriev I.V."/>
            <person name="Minto R.E."/>
            <person name="Hibbett D.S."/>
        </authorList>
    </citation>
    <scope>NUCLEOTIDE SEQUENCE [LARGE SCALE GENOMIC DNA]</scope>
    <source>
        <strain evidence="6 7">FP15055 ss-10</strain>
    </source>
</reference>
<dbReference type="PANTHER" id="PTHR10270:SF161">
    <property type="entry name" value="SEX-DETERMINING REGION Y PROTEIN"/>
    <property type="match status" value="1"/>
</dbReference>
<dbReference type="InterPro" id="IPR050140">
    <property type="entry name" value="SRY-related_HMG-box_TF-like"/>
</dbReference>
<keyword evidence="7" id="KW-1185">Reference proteome</keyword>
<proteinExistence type="predicted"/>
<dbReference type="GO" id="GO:0030154">
    <property type="term" value="P:cell differentiation"/>
    <property type="evidence" value="ECO:0007669"/>
    <property type="project" value="TreeGrafter"/>
</dbReference>
<protein>
    <recommendedName>
        <fullName evidence="5">HMG box domain-containing protein</fullName>
    </recommendedName>
</protein>
<feature type="compositionally biased region" description="Basic residues" evidence="4">
    <location>
        <begin position="212"/>
        <end position="224"/>
    </location>
</feature>
<evidence type="ECO:0000313" key="7">
    <source>
        <dbReference type="Proteomes" id="UP000054007"/>
    </source>
</evidence>
<gene>
    <name evidence="6" type="ORF">CYLTODRAFT_404120</name>
</gene>
<dbReference type="InterPro" id="IPR036910">
    <property type="entry name" value="HMG_box_dom_sf"/>
</dbReference>
<dbReference type="STRING" id="1314674.A0A0D7AXU9"/>
<dbReference type="Gene3D" id="1.10.30.10">
    <property type="entry name" value="High mobility group box domain"/>
    <property type="match status" value="1"/>
</dbReference>
<dbReference type="GO" id="GO:0005634">
    <property type="term" value="C:nucleus"/>
    <property type="evidence" value="ECO:0007669"/>
    <property type="project" value="UniProtKB-UniRule"/>
</dbReference>
<dbReference type="SMART" id="SM00398">
    <property type="entry name" value="HMG"/>
    <property type="match status" value="1"/>
</dbReference>
<dbReference type="PROSITE" id="PS50118">
    <property type="entry name" value="HMG_BOX_2"/>
    <property type="match status" value="1"/>
</dbReference>
<name>A0A0D7AXU9_9AGAR</name>
<feature type="region of interest" description="Disordered" evidence="4">
    <location>
        <begin position="264"/>
        <end position="311"/>
    </location>
</feature>
<dbReference type="AlphaFoldDB" id="A0A0D7AXU9"/>
<evidence type="ECO:0000256" key="3">
    <source>
        <dbReference type="PROSITE-ProRule" id="PRU00267"/>
    </source>
</evidence>
<dbReference type="EMBL" id="KN880747">
    <property type="protein sequence ID" value="KIY62800.1"/>
    <property type="molecule type" value="Genomic_DNA"/>
</dbReference>
<accession>A0A0D7AXU9</accession>
<dbReference type="PANTHER" id="PTHR10270">
    <property type="entry name" value="SOX TRANSCRIPTION FACTOR"/>
    <property type="match status" value="1"/>
</dbReference>
<dbReference type="InterPro" id="IPR009071">
    <property type="entry name" value="HMG_box_dom"/>
</dbReference>
<dbReference type="GO" id="GO:0001228">
    <property type="term" value="F:DNA-binding transcription activator activity, RNA polymerase II-specific"/>
    <property type="evidence" value="ECO:0007669"/>
    <property type="project" value="TreeGrafter"/>
</dbReference>
<evidence type="ECO:0000259" key="5">
    <source>
        <dbReference type="PROSITE" id="PS50118"/>
    </source>
</evidence>
<evidence type="ECO:0000256" key="4">
    <source>
        <dbReference type="SAM" id="MobiDB-lite"/>
    </source>
</evidence>
<keyword evidence="2" id="KW-0804">Transcription</keyword>
<organism evidence="6 7">
    <name type="scientific">Cylindrobasidium torrendii FP15055 ss-10</name>
    <dbReference type="NCBI Taxonomy" id="1314674"/>
    <lineage>
        <taxon>Eukaryota</taxon>
        <taxon>Fungi</taxon>
        <taxon>Dikarya</taxon>
        <taxon>Basidiomycota</taxon>
        <taxon>Agaricomycotina</taxon>
        <taxon>Agaricomycetes</taxon>
        <taxon>Agaricomycetidae</taxon>
        <taxon>Agaricales</taxon>
        <taxon>Marasmiineae</taxon>
        <taxon>Physalacriaceae</taxon>
        <taxon>Cylindrobasidium</taxon>
    </lineage>
</organism>